<dbReference type="Gene3D" id="2.60.40.60">
    <property type="entry name" value="Cadherins"/>
    <property type="match status" value="5"/>
</dbReference>
<dbReference type="AlphaFoldDB" id="A0A9Q1J023"/>
<feature type="signal peptide" evidence="13">
    <location>
        <begin position="1"/>
        <end position="19"/>
    </location>
</feature>
<evidence type="ECO:0000256" key="8">
    <source>
        <dbReference type="ARBA" id="ARBA00022989"/>
    </source>
</evidence>
<dbReference type="FunFam" id="2.60.40.60:FF:000158">
    <property type="entry name" value="Dachsous cadherin-related 1"/>
    <property type="match status" value="1"/>
</dbReference>
<evidence type="ECO:0000256" key="6">
    <source>
        <dbReference type="ARBA" id="ARBA00022837"/>
    </source>
</evidence>
<keyword evidence="10" id="KW-0325">Glycoprotein</keyword>
<dbReference type="SUPFAM" id="SSF49313">
    <property type="entry name" value="Cadherin-like"/>
    <property type="match status" value="5"/>
</dbReference>
<dbReference type="FunFam" id="2.60.40.60:FF:000011">
    <property type="entry name" value="Cadherin 1"/>
    <property type="match status" value="1"/>
</dbReference>
<evidence type="ECO:0000256" key="7">
    <source>
        <dbReference type="ARBA" id="ARBA00022889"/>
    </source>
</evidence>
<keyword evidence="2" id="KW-1003">Cell membrane</keyword>
<dbReference type="GO" id="GO:0016339">
    <property type="term" value="P:calcium-dependent cell-cell adhesion via plasma membrane cell adhesion molecules"/>
    <property type="evidence" value="ECO:0007669"/>
    <property type="project" value="TreeGrafter"/>
</dbReference>
<keyword evidence="4 13" id="KW-0732">Signal</keyword>
<dbReference type="Pfam" id="PF00028">
    <property type="entry name" value="Cadherin"/>
    <property type="match status" value="2"/>
</dbReference>
<keyword evidence="5" id="KW-0677">Repeat</keyword>
<proteinExistence type="predicted"/>
<evidence type="ECO:0000256" key="10">
    <source>
        <dbReference type="ARBA" id="ARBA00023180"/>
    </source>
</evidence>
<dbReference type="PROSITE" id="PS50268">
    <property type="entry name" value="CADHERIN_2"/>
    <property type="match status" value="4"/>
</dbReference>
<dbReference type="PRINTS" id="PR00205">
    <property type="entry name" value="CADHERIN"/>
</dbReference>
<dbReference type="FunFam" id="2.60.40.60:FF:000027">
    <property type="entry name" value="Cadherin 2"/>
    <property type="match status" value="1"/>
</dbReference>
<gene>
    <name evidence="15" type="ORF">SKAU_G00173660</name>
</gene>
<feature type="domain" description="Cadherin" evidence="14">
    <location>
        <begin position="62"/>
        <end position="139"/>
    </location>
</feature>
<dbReference type="PROSITE" id="PS00232">
    <property type="entry name" value="CADHERIN_1"/>
    <property type="match status" value="1"/>
</dbReference>
<dbReference type="InterPro" id="IPR002126">
    <property type="entry name" value="Cadherin-like_dom"/>
</dbReference>
<evidence type="ECO:0000256" key="9">
    <source>
        <dbReference type="ARBA" id="ARBA00023136"/>
    </source>
</evidence>
<feature type="transmembrane region" description="Helical" evidence="12">
    <location>
        <begin position="621"/>
        <end position="642"/>
    </location>
</feature>
<sequence length="807" mass="90446">MKFVIMILLLTLHLGKTDSESRIRHKRAWVIDSFTIEEEYNGIYPQLIGRISSEPEQRKGKTFKLKGPGISEEPIGLFTMNSSTGEIYLNKRLDYDSLTILKNDTIMLILEVQTVSGAVIERLAVLIQVKDINDNPPAFSNRVYETSVEGSMAQETTVAMVEAKDRDKPDTFNSAFDFRIISVTPSTNNVEFSIQKDGNNGKLSFKGCLYFEKVHKYTIVVEAKDRGEKVHLSSSSTVIVHILDKNNYLPVFTGHTGTGRVKERESGMFPLRINVRDKDTKGTAVWRVKYTINGDREGNFKIQTDPETNDGILTVVKVFKPLTSASRRFFVISCFHEVRALDYEQGSERHLSITIENEKPCISCQVKRKTSTGPWEVINSVANPRSENFTIIVVDANDPPTFTKAVKEVWVEENKEIGYPLERFFAEDPDRLSSDIVYMKGNDPGDWVNVNPKTCQITTAKTLDRESVHVVNNSYTVTLYAVDKGKPPLTGTGTLIIHIFDQNDKLPQLNETALSMCLSSQPTMATISAFDLDEHPFGGPFRFELLGDVKEDWSITPTHGTTVNLKKGRKVFTGLHHLELKVYDLQGSVSLQKLSVAVCDCSVTPNCLVRASNSSRASESAIGIIFFAILVLLGSLLMAFCVSCKRHTFQIIEDSNAGLLSFNVEKPGTDCQVPCVPVLVQADGLSREYKLGHTIMKPEKPDFNFFFGNNHMPVNGSFIEENQALYYSLEQRLCASQTLSQELGDYHPKVYAYEGDLGTDAELESICVDEDEADFSPHDLLELDRKFLKLSEILIPRPAFRQGSRLA</sequence>
<organism evidence="15 16">
    <name type="scientific">Synaphobranchus kaupii</name>
    <name type="common">Kaup's arrowtooth eel</name>
    <dbReference type="NCBI Taxonomy" id="118154"/>
    <lineage>
        <taxon>Eukaryota</taxon>
        <taxon>Metazoa</taxon>
        <taxon>Chordata</taxon>
        <taxon>Craniata</taxon>
        <taxon>Vertebrata</taxon>
        <taxon>Euteleostomi</taxon>
        <taxon>Actinopterygii</taxon>
        <taxon>Neopterygii</taxon>
        <taxon>Teleostei</taxon>
        <taxon>Anguilliformes</taxon>
        <taxon>Synaphobranchidae</taxon>
        <taxon>Synaphobranchus</taxon>
    </lineage>
</organism>
<dbReference type="GO" id="GO:0005912">
    <property type="term" value="C:adherens junction"/>
    <property type="evidence" value="ECO:0007669"/>
    <property type="project" value="TreeGrafter"/>
</dbReference>
<keyword evidence="8 12" id="KW-1133">Transmembrane helix</keyword>
<dbReference type="SMART" id="SM00112">
    <property type="entry name" value="CA"/>
    <property type="match status" value="5"/>
</dbReference>
<evidence type="ECO:0000256" key="1">
    <source>
        <dbReference type="ARBA" id="ARBA00004251"/>
    </source>
</evidence>
<feature type="domain" description="Cadherin" evidence="14">
    <location>
        <begin position="403"/>
        <end position="509"/>
    </location>
</feature>
<dbReference type="GO" id="GO:0016342">
    <property type="term" value="C:catenin complex"/>
    <property type="evidence" value="ECO:0007669"/>
    <property type="project" value="TreeGrafter"/>
</dbReference>
<feature type="domain" description="Cadherin" evidence="14">
    <location>
        <begin position="268"/>
        <end position="402"/>
    </location>
</feature>
<evidence type="ECO:0000256" key="2">
    <source>
        <dbReference type="ARBA" id="ARBA00022475"/>
    </source>
</evidence>
<dbReference type="Proteomes" id="UP001152622">
    <property type="component" value="Chromosome 5"/>
</dbReference>
<evidence type="ECO:0000313" key="15">
    <source>
        <dbReference type="EMBL" id="KAJ8360841.1"/>
    </source>
</evidence>
<keyword evidence="7" id="KW-0130">Cell adhesion</keyword>
<dbReference type="InterPro" id="IPR020894">
    <property type="entry name" value="Cadherin_CS"/>
</dbReference>
<evidence type="ECO:0000256" key="11">
    <source>
        <dbReference type="PROSITE-ProRule" id="PRU00043"/>
    </source>
</evidence>
<dbReference type="GO" id="GO:0060027">
    <property type="term" value="P:convergent extension involved in gastrulation"/>
    <property type="evidence" value="ECO:0007669"/>
    <property type="project" value="UniProtKB-ARBA"/>
</dbReference>
<dbReference type="OrthoDB" id="6252479at2759"/>
<comment type="caution">
    <text evidence="15">The sequence shown here is derived from an EMBL/GenBank/DDBJ whole genome shotgun (WGS) entry which is preliminary data.</text>
</comment>
<keyword evidence="16" id="KW-1185">Reference proteome</keyword>
<keyword evidence="9 12" id="KW-0472">Membrane</keyword>
<name>A0A9Q1J023_SYNKA</name>
<dbReference type="GO" id="GO:0016477">
    <property type="term" value="P:cell migration"/>
    <property type="evidence" value="ECO:0007669"/>
    <property type="project" value="TreeGrafter"/>
</dbReference>
<evidence type="ECO:0000259" key="14">
    <source>
        <dbReference type="PROSITE" id="PS50268"/>
    </source>
</evidence>
<evidence type="ECO:0000256" key="13">
    <source>
        <dbReference type="SAM" id="SignalP"/>
    </source>
</evidence>
<dbReference type="GO" id="GO:0044331">
    <property type="term" value="P:cell-cell adhesion mediated by cadherin"/>
    <property type="evidence" value="ECO:0007669"/>
    <property type="project" value="TreeGrafter"/>
</dbReference>
<dbReference type="GO" id="GO:0045296">
    <property type="term" value="F:cadherin binding"/>
    <property type="evidence" value="ECO:0007669"/>
    <property type="project" value="TreeGrafter"/>
</dbReference>
<dbReference type="GO" id="GO:0008013">
    <property type="term" value="F:beta-catenin binding"/>
    <property type="evidence" value="ECO:0007669"/>
    <property type="project" value="TreeGrafter"/>
</dbReference>
<evidence type="ECO:0000256" key="3">
    <source>
        <dbReference type="ARBA" id="ARBA00022692"/>
    </source>
</evidence>
<feature type="domain" description="Cadherin" evidence="14">
    <location>
        <begin position="135"/>
        <end position="252"/>
    </location>
</feature>
<dbReference type="GO" id="GO:0000902">
    <property type="term" value="P:cell morphogenesis"/>
    <property type="evidence" value="ECO:0007669"/>
    <property type="project" value="TreeGrafter"/>
</dbReference>
<evidence type="ECO:0000256" key="12">
    <source>
        <dbReference type="SAM" id="Phobius"/>
    </source>
</evidence>
<dbReference type="CDD" id="cd11304">
    <property type="entry name" value="Cadherin_repeat"/>
    <property type="match status" value="4"/>
</dbReference>
<protein>
    <recommendedName>
        <fullName evidence="14">Cadherin domain-containing protein</fullName>
    </recommendedName>
</protein>
<keyword evidence="6 11" id="KW-0106">Calcium</keyword>
<dbReference type="GO" id="GO:0007156">
    <property type="term" value="P:homophilic cell adhesion via plasma membrane adhesion molecules"/>
    <property type="evidence" value="ECO:0007669"/>
    <property type="project" value="InterPro"/>
</dbReference>
<dbReference type="GO" id="GO:0005509">
    <property type="term" value="F:calcium ion binding"/>
    <property type="evidence" value="ECO:0007669"/>
    <property type="project" value="UniProtKB-UniRule"/>
</dbReference>
<dbReference type="InterPro" id="IPR015919">
    <property type="entry name" value="Cadherin-like_sf"/>
</dbReference>
<evidence type="ECO:0000313" key="16">
    <source>
        <dbReference type="Proteomes" id="UP001152622"/>
    </source>
</evidence>
<comment type="subcellular location">
    <subcellularLocation>
        <location evidence="1">Cell membrane</location>
        <topology evidence="1">Single-pass type I membrane protein</topology>
    </subcellularLocation>
</comment>
<dbReference type="GO" id="GO:0034332">
    <property type="term" value="P:adherens junction organization"/>
    <property type="evidence" value="ECO:0007669"/>
    <property type="project" value="TreeGrafter"/>
</dbReference>
<evidence type="ECO:0000256" key="4">
    <source>
        <dbReference type="ARBA" id="ARBA00022729"/>
    </source>
</evidence>
<dbReference type="GO" id="GO:0007043">
    <property type="term" value="P:cell-cell junction assembly"/>
    <property type="evidence" value="ECO:0007669"/>
    <property type="project" value="TreeGrafter"/>
</dbReference>
<keyword evidence="3 12" id="KW-0812">Transmembrane</keyword>
<dbReference type="PANTHER" id="PTHR24027:SF433">
    <property type="entry name" value="CADHERIN 27-RELATED"/>
    <property type="match status" value="1"/>
</dbReference>
<dbReference type="FunFam" id="2.60.40.60:FF:000019">
    <property type="entry name" value="Cadherin 2"/>
    <property type="match status" value="1"/>
</dbReference>
<dbReference type="PANTHER" id="PTHR24027">
    <property type="entry name" value="CADHERIN-23"/>
    <property type="match status" value="1"/>
</dbReference>
<reference evidence="15" key="1">
    <citation type="journal article" date="2023" name="Science">
        <title>Genome structures resolve the early diversification of teleost fishes.</title>
        <authorList>
            <person name="Parey E."/>
            <person name="Louis A."/>
            <person name="Montfort J."/>
            <person name="Bouchez O."/>
            <person name="Roques C."/>
            <person name="Iampietro C."/>
            <person name="Lluch J."/>
            <person name="Castinel A."/>
            <person name="Donnadieu C."/>
            <person name="Desvignes T."/>
            <person name="Floi Bucao C."/>
            <person name="Jouanno E."/>
            <person name="Wen M."/>
            <person name="Mejri S."/>
            <person name="Dirks R."/>
            <person name="Jansen H."/>
            <person name="Henkel C."/>
            <person name="Chen W.J."/>
            <person name="Zahm M."/>
            <person name="Cabau C."/>
            <person name="Klopp C."/>
            <person name="Thompson A.W."/>
            <person name="Robinson-Rechavi M."/>
            <person name="Braasch I."/>
            <person name="Lecointre G."/>
            <person name="Bobe J."/>
            <person name="Postlethwait J.H."/>
            <person name="Berthelot C."/>
            <person name="Roest Crollius H."/>
            <person name="Guiguen Y."/>
        </authorList>
    </citation>
    <scope>NUCLEOTIDE SEQUENCE</scope>
    <source>
        <strain evidence="15">WJC10195</strain>
    </source>
</reference>
<evidence type="ECO:0000256" key="5">
    <source>
        <dbReference type="ARBA" id="ARBA00022737"/>
    </source>
</evidence>
<accession>A0A9Q1J023</accession>
<feature type="chain" id="PRO_5040199461" description="Cadherin domain-containing protein" evidence="13">
    <location>
        <begin position="20"/>
        <end position="807"/>
    </location>
</feature>
<dbReference type="EMBL" id="JAINUF010000005">
    <property type="protein sequence ID" value="KAJ8360841.1"/>
    <property type="molecule type" value="Genomic_DNA"/>
</dbReference>
<dbReference type="InterPro" id="IPR039808">
    <property type="entry name" value="Cadherin"/>
</dbReference>